<dbReference type="Pfam" id="PF11360">
    <property type="entry name" value="DUF3110"/>
    <property type="match status" value="1"/>
</dbReference>
<evidence type="ECO:0000313" key="2">
    <source>
        <dbReference type="Proteomes" id="UP000501900"/>
    </source>
</evidence>
<accession>A0A6G8R6L8</accession>
<proteinExistence type="predicted"/>
<dbReference type="KEGG" id="vg:77946937"/>
<sequence>MSSPVYVISISETDPTTGMYAVYDEDGETMVQVFLDKDDAECYNIHLEALGQDLHVCEVKDGETVYRLCDMMGYGFVTINKGEVVVPRMETLKADLFDRSEPS</sequence>
<protein>
    <submittedName>
        <fullName evidence="1">Uncharacterized protein</fullName>
    </submittedName>
</protein>
<keyword evidence="2" id="KW-1185">Reference proteome</keyword>
<reference evidence="1 2" key="1">
    <citation type="submission" date="2020-03" db="EMBL/GenBank/DDBJ databases">
        <title>The Isolation and Genome Sequence of a Novel Cyanophage S-H34 from the Huanghai Sea, China.</title>
        <authorList>
            <person name="Jiang T."/>
        </authorList>
    </citation>
    <scope>NUCLEOTIDE SEQUENCE [LARGE SCALE GENOMIC DNA]</scope>
</reference>
<dbReference type="Proteomes" id="UP000501900">
    <property type="component" value="Genome"/>
</dbReference>
<evidence type="ECO:0000313" key="1">
    <source>
        <dbReference type="EMBL" id="QIN97059.1"/>
    </source>
</evidence>
<name>A0A6G8R6L8_9CAUD</name>
<dbReference type="GeneID" id="77946937"/>
<organism evidence="1 2">
    <name type="scientific">Synechococcus phage S-H34</name>
    <dbReference type="NCBI Taxonomy" id="2718942"/>
    <lineage>
        <taxon>Viruses</taxon>
        <taxon>Duplodnaviria</taxon>
        <taxon>Heunggongvirae</taxon>
        <taxon>Uroviricota</taxon>
        <taxon>Caudoviricetes</taxon>
        <taxon>Pantevenvirales</taxon>
        <taxon>Kyanoviridae</taxon>
        <taxon>Makaravirus</taxon>
        <taxon>Makaravirus thirtyfour</taxon>
    </lineage>
</organism>
<dbReference type="InterPro" id="IPR021503">
    <property type="entry name" value="DUF3110"/>
</dbReference>
<dbReference type="EMBL" id="MT162467">
    <property type="protein sequence ID" value="QIN97059.1"/>
    <property type="molecule type" value="Genomic_DNA"/>
</dbReference>
<dbReference type="RefSeq" id="YP_010670727.1">
    <property type="nucleotide sequence ID" value="NC_070965.1"/>
</dbReference>